<gene>
    <name evidence="3" type="ORF">GCM10022261_11190</name>
</gene>
<name>A0ABP8EI08_9MICO</name>
<comment type="caution">
    <text evidence="3">The sequence shown here is derived from an EMBL/GenBank/DDBJ whole genome shotgun (WGS) entry which is preliminary data.</text>
</comment>
<feature type="region of interest" description="Disordered" evidence="1">
    <location>
        <begin position="460"/>
        <end position="602"/>
    </location>
</feature>
<protein>
    <recommendedName>
        <fullName evidence="2">DUF222 domain-containing protein</fullName>
    </recommendedName>
</protein>
<accession>A0ABP8EI08</accession>
<dbReference type="Pfam" id="PF02720">
    <property type="entry name" value="DUF222"/>
    <property type="match status" value="1"/>
</dbReference>
<dbReference type="InterPro" id="IPR003870">
    <property type="entry name" value="DUF222"/>
</dbReference>
<feature type="compositionally biased region" description="Basic and acidic residues" evidence="1">
    <location>
        <begin position="589"/>
        <end position="602"/>
    </location>
</feature>
<sequence length="602" mass="65631">MTGTDERTRREGRPENGPAVTALQAFLPGHDVVAVQRLRFLAEAVIEECFARHFDDLTPPKDEALSDWVADRLDGTHVTVIAAVLDTTIVKAYGHARISTVACYGLPKLFAAALKGEITYVRLEYAARRALDLTAKQLTELDDVLVKLRAGMQWQGFCRKVNDTIRLLDPPVAREAETHKRRRVEMWATDDCEGRLLLTGPLLPLKALHARLEATARAIRTHQTSTFGEQLEPGDEIVDDRTMDQLMFDMLTTMTPTTKITVERGSGTATGTEMVEVACPSSGEWLRKQAGVVVTVPALTLTRHADLPGLFADGSPIPAEMARGFASHTNVMYRVLTDPAGGRIVDEVARSYSIPKALRMTLVQKRPWCTAPGCTRRAATCEQDHAIPYNHRNPKAGGRTDLHNLHPLCKRHHQLKTRGKLRLEHGPDGIIRWLLPYGIIHDDHPPDRPIDQAHADHFTTRPAAGESPDGRPPDGGPAGGTGPKGPAEPPDAGKPPDDGASADHGGPRGSRQPPGESEPPDRTAPPEIRRSPAAGVPPGSADRPGSRMLPDPGPPTDETKPANQQPEPNHEDSPAIELPFEELGPLGTCDRRLRPNHDPPPF</sequence>
<evidence type="ECO:0000256" key="1">
    <source>
        <dbReference type="SAM" id="MobiDB-lite"/>
    </source>
</evidence>
<organism evidence="3 4">
    <name type="scientific">Brevibacterium daeguense</name>
    <dbReference type="NCBI Taxonomy" id="909936"/>
    <lineage>
        <taxon>Bacteria</taxon>
        <taxon>Bacillati</taxon>
        <taxon>Actinomycetota</taxon>
        <taxon>Actinomycetes</taxon>
        <taxon>Micrococcales</taxon>
        <taxon>Brevibacteriaceae</taxon>
        <taxon>Brevibacterium</taxon>
    </lineage>
</organism>
<dbReference type="RefSeq" id="WP_236863846.1">
    <property type="nucleotide sequence ID" value="NZ_BAABAZ010000004.1"/>
</dbReference>
<evidence type="ECO:0000313" key="4">
    <source>
        <dbReference type="Proteomes" id="UP001501586"/>
    </source>
</evidence>
<reference evidence="4" key="1">
    <citation type="journal article" date="2019" name="Int. J. Syst. Evol. Microbiol.">
        <title>The Global Catalogue of Microorganisms (GCM) 10K type strain sequencing project: providing services to taxonomists for standard genome sequencing and annotation.</title>
        <authorList>
            <consortium name="The Broad Institute Genomics Platform"/>
            <consortium name="The Broad Institute Genome Sequencing Center for Infectious Disease"/>
            <person name="Wu L."/>
            <person name="Ma J."/>
        </authorList>
    </citation>
    <scope>NUCLEOTIDE SEQUENCE [LARGE SCALE GENOMIC DNA]</scope>
    <source>
        <strain evidence="4">JCM 17458</strain>
    </source>
</reference>
<dbReference type="InterPro" id="IPR003615">
    <property type="entry name" value="HNH_nuc"/>
</dbReference>
<evidence type="ECO:0000259" key="2">
    <source>
        <dbReference type="Pfam" id="PF02720"/>
    </source>
</evidence>
<proteinExistence type="predicted"/>
<evidence type="ECO:0000313" key="3">
    <source>
        <dbReference type="EMBL" id="GAA4283588.1"/>
    </source>
</evidence>
<keyword evidence="4" id="KW-1185">Reference proteome</keyword>
<feature type="domain" description="DUF222" evidence="2">
    <location>
        <begin position="81"/>
        <end position="363"/>
    </location>
</feature>
<dbReference type="Proteomes" id="UP001501586">
    <property type="component" value="Unassembled WGS sequence"/>
</dbReference>
<dbReference type="CDD" id="cd00085">
    <property type="entry name" value="HNHc"/>
    <property type="match status" value="1"/>
</dbReference>
<dbReference type="EMBL" id="BAABAZ010000004">
    <property type="protein sequence ID" value="GAA4283588.1"/>
    <property type="molecule type" value="Genomic_DNA"/>
</dbReference>